<protein>
    <recommendedName>
        <fullName evidence="10">Beta-fructofuranosidase</fullName>
    </recommendedName>
</protein>
<dbReference type="InterPro" id="IPR023296">
    <property type="entry name" value="Glyco_hydro_beta-prop_sf"/>
</dbReference>
<comment type="similarity">
    <text evidence="1 4">Belongs to the glycosyl hydrolase 32 family.</text>
</comment>
<evidence type="ECO:0008006" key="10">
    <source>
        <dbReference type="Google" id="ProtNLM"/>
    </source>
</evidence>
<reference evidence="8" key="1">
    <citation type="submission" date="2024-02" db="EMBL/GenBank/DDBJ databases">
        <authorList>
            <consortium name="ELIXIR-Norway"/>
            <consortium name="Elixir Norway"/>
        </authorList>
    </citation>
    <scope>NUCLEOTIDE SEQUENCE</scope>
</reference>
<keyword evidence="5" id="KW-0812">Transmembrane</keyword>
<organism evidence="8 9">
    <name type="scientific">Sphagnum troendelagicum</name>
    <dbReference type="NCBI Taxonomy" id="128251"/>
    <lineage>
        <taxon>Eukaryota</taxon>
        <taxon>Viridiplantae</taxon>
        <taxon>Streptophyta</taxon>
        <taxon>Embryophyta</taxon>
        <taxon>Bryophyta</taxon>
        <taxon>Sphagnophytina</taxon>
        <taxon>Sphagnopsida</taxon>
        <taxon>Sphagnales</taxon>
        <taxon>Sphagnaceae</taxon>
        <taxon>Sphagnum</taxon>
    </lineage>
</organism>
<evidence type="ECO:0000256" key="3">
    <source>
        <dbReference type="ARBA" id="ARBA00023295"/>
    </source>
</evidence>
<evidence type="ECO:0000259" key="7">
    <source>
        <dbReference type="Pfam" id="PF08244"/>
    </source>
</evidence>
<feature type="transmembrane region" description="Helical" evidence="5">
    <location>
        <begin position="59"/>
        <end position="81"/>
    </location>
</feature>
<dbReference type="Gene3D" id="2.115.10.20">
    <property type="entry name" value="Glycosyl hydrolase domain, family 43"/>
    <property type="match status" value="1"/>
</dbReference>
<keyword evidence="5" id="KW-1133">Transmembrane helix</keyword>
<dbReference type="PANTHER" id="PTHR31953">
    <property type="entry name" value="BETA-FRUCTOFURANOSIDASE, INSOLUBLE ISOENZYME CWINV1-RELATED"/>
    <property type="match status" value="1"/>
</dbReference>
<dbReference type="EMBL" id="OZ019895">
    <property type="protein sequence ID" value="CAK9218721.1"/>
    <property type="molecule type" value="Genomic_DNA"/>
</dbReference>
<dbReference type="CDD" id="cd18624">
    <property type="entry name" value="GH32_Fruct1-like"/>
    <property type="match status" value="1"/>
</dbReference>
<proteinExistence type="inferred from homology"/>
<evidence type="ECO:0000256" key="2">
    <source>
        <dbReference type="ARBA" id="ARBA00022801"/>
    </source>
</evidence>
<evidence type="ECO:0000313" key="9">
    <source>
        <dbReference type="Proteomes" id="UP001497512"/>
    </source>
</evidence>
<evidence type="ECO:0000256" key="4">
    <source>
        <dbReference type="RuleBase" id="RU362110"/>
    </source>
</evidence>
<feature type="domain" description="Glycosyl hydrolase family 32 N-terminal" evidence="6">
    <location>
        <begin position="126"/>
        <end position="444"/>
    </location>
</feature>
<keyword evidence="5" id="KW-0472">Membrane</keyword>
<evidence type="ECO:0000259" key="6">
    <source>
        <dbReference type="Pfam" id="PF00251"/>
    </source>
</evidence>
<gene>
    <name evidence="8" type="ORF">CSSPTR1EN2_LOCUS14126</name>
</gene>
<feature type="domain" description="Glycosyl hydrolase family 32 C-terminal" evidence="7">
    <location>
        <begin position="447"/>
        <end position="640"/>
    </location>
</feature>
<keyword evidence="3 4" id="KW-0326">Glycosidase</keyword>
<dbReference type="Pfam" id="PF00251">
    <property type="entry name" value="Glyco_hydro_32N"/>
    <property type="match status" value="1"/>
</dbReference>
<evidence type="ECO:0000256" key="1">
    <source>
        <dbReference type="ARBA" id="ARBA00009902"/>
    </source>
</evidence>
<dbReference type="InterPro" id="IPR001362">
    <property type="entry name" value="Glyco_hydro_32"/>
</dbReference>
<keyword evidence="2 4" id="KW-0378">Hydrolase</keyword>
<dbReference type="SUPFAM" id="SSF75005">
    <property type="entry name" value="Arabinanase/levansucrase/invertase"/>
    <property type="match status" value="1"/>
</dbReference>
<dbReference type="Pfam" id="PF08244">
    <property type="entry name" value="Glyco_hydro_32C"/>
    <property type="match status" value="1"/>
</dbReference>
<accession>A0ABP0UCC5</accession>
<sequence length="650" mass="72247">MGSCKERLIVDVESGSAVLPGSNSSAIADSGEYVRLAESADQTTAAAFSRDGSRRSLRIASTVLVTLCCLIVALHGTVSLYERIDVMVRRGGVAPPALLSCNELEAVVHKRLDDPSLAHPHRTSFHYQPAKNWMNAPMYYKGYYHLFHQYNPFAAVWGHITWAHAVSTDLVHWLYLENALEPDQWYDKDGVWTGSATIGPDGVPFILYTGGKKKPSKMDGHYTQMINMAVPADPSDPLLRKWIKVDQNPIATHPANVSDEDFRDPSTAWQQSDGSWTFTVGGKIGTKGVAFQYRSTDLRNWTLQESQLYELPEIGMLECVDFFKVGYSNTPPSGEVADTYVFKASVYDLNHDYYTIGTYDEVAQKFIPTDQKLDIGHGFRLDYGKYYAAKSMYDPVKNRNIMWAWVNESDTTQMDIDKGWSSVLGIPRSLAVDSRTGVNLIQWPIEEINALRGAKQSKTDVRLKAGAVVEVEHASGGQLDVEVVFEYPDISAVSVLETAAFNNHFDCSQGGSAHRGILGPFGLLVLTDNDFQEQTALFFYISRTSGDQWTTTFCSDQSRSSLLPGIDKTVYGSKVTVSPTEDSLLLRVLVDRSIVESFVQGGQTTITSRVYPKVAIDNLANLYLFNNGTLPITVRSLDAYHMSHVIMHPF</sequence>
<dbReference type="InterPro" id="IPR013148">
    <property type="entry name" value="Glyco_hydro_32_N"/>
</dbReference>
<evidence type="ECO:0000256" key="5">
    <source>
        <dbReference type="SAM" id="Phobius"/>
    </source>
</evidence>
<dbReference type="InterPro" id="IPR013320">
    <property type="entry name" value="ConA-like_dom_sf"/>
</dbReference>
<dbReference type="Gene3D" id="2.60.120.560">
    <property type="entry name" value="Exo-inulinase, domain 1"/>
    <property type="match status" value="1"/>
</dbReference>
<keyword evidence="9" id="KW-1185">Reference proteome</keyword>
<dbReference type="InterPro" id="IPR013189">
    <property type="entry name" value="Glyco_hydro_32_C"/>
</dbReference>
<dbReference type="SMART" id="SM00640">
    <property type="entry name" value="Glyco_32"/>
    <property type="match status" value="1"/>
</dbReference>
<dbReference type="InterPro" id="IPR050551">
    <property type="entry name" value="Fructan_Metab_Enzymes"/>
</dbReference>
<evidence type="ECO:0000313" key="8">
    <source>
        <dbReference type="EMBL" id="CAK9218721.1"/>
    </source>
</evidence>
<name>A0ABP0UCC5_9BRYO</name>
<dbReference type="SUPFAM" id="SSF49899">
    <property type="entry name" value="Concanavalin A-like lectins/glucanases"/>
    <property type="match status" value="1"/>
</dbReference>
<dbReference type="Proteomes" id="UP001497512">
    <property type="component" value="Chromosome 3"/>
</dbReference>